<sequence>MSDEDLILQQVTQARQARKQQKLTSQQQVQTAKKLEIAPLEASISREQPKQYDTQSLVPVKSKISDVKPTERSQPYMYSPKAQAPVNQDDLDLQRARELRMQRKQQRIEHTREIVDPKPVQAQALTTSSSKFPMISKKKIDPMVQDLIDKSNQAFNRLQNVFEESFELYSQGEAEPKELKESTENQMKLSSPMDFKKQIDAEKKRIEAEKIEADKIEEIERIYRAQEQQAAEETKETQKVLDSLEQQKYEKQQELEEAIQLTQGQLQQFEEDKLQKLEYNLKKLKTQLQIEEQKLQNEIQAQNEVYEKELKELKEKLAQKQQMDQERLKKEIQEVKQKLSSPPRVSQTQVVRKSPPQNIVQTAAKLDLRVSQSVPRQPAPSPKAQVAQPRQVPSPRQMYGPGYAPQQYGYGQGYPQGYGQFPGYPRYQ</sequence>
<feature type="region of interest" description="Disordered" evidence="1">
    <location>
        <begin position="39"/>
        <end position="58"/>
    </location>
</feature>
<feature type="region of interest" description="Disordered" evidence="1">
    <location>
        <begin position="63"/>
        <end position="88"/>
    </location>
</feature>
<organism evidence="2">
    <name type="scientific">Trepomonas sp. PC1</name>
    <dbReference type="NCBI Taxonomy" id="1076344"/>
    <lineage>
        <taxon>Eukaryota</taxon>
        <taxon>Metamonada</taxon>
        <taxon>Diplomonadida</taxon>
        <taxon>Hexamitidae</taxon>
        <taxon>Hexamitinae</taxon>
        <taxon>Trepomonas</taxon>
    </lineage>
</organism>
<feature type="compositionally biased region" description="Polar residues" evidence="1">
    <location>
        <begin position="338"/>
        <end position="361"/>
    </location>
</feature>
<feature type="compositionally biased region" description="Low complexity" evidence="1">
    <location>
        <begin position="417"/>
        <end position="428"/>
    </location>
</feature>
<feature type="region of interest" description="Disordered" evidence="1">
    <location>
        <begin position="317"/>
        <end position="428"/>
    </location>
</feature>
<gene>
    <name evidence="2" type="ORF">TPC1_30984</name>
</gene>
<accession>A0A146K1I2</accession>
<feature type="compositionally biased region" description="Low complexity" evidence="1">
    <location>
        <begin position="399"/>
        <end position="409"/>
    </location>
</feature>
<reference evidence="2" key="1">
    <citation type="submission" date="2015-07" db="EMBL/GenBank/DDBJ databases">
        <title>Adaptation to a free-living lifestyle via gene acquisitions in the diplomonad Trepomonas sp. PC1.</title>
        <authorList>
            <person name="Xu F."/>
            <person name="Jerlstrom-Hultqvist J."/>
            <person name="Kolisko M."/>
            <person name="Simpson A.G.B."/>
            <person name="Roger A.J."/>
            <person name="Svard S.G."/>
            <person name="Andersson J.O."/>
        </authorList>
    </citation>
    <scope>NUCLEOTIDE SEQUENCE</scope>
    <source>
        <strain evidence="2">PC1</strain>
    </source>
</reference>
<proteinExistence type="predicted"/>
<evidence type="ECO:0000313" key="2">
    <source>
        <dbReference type="EMBL" id="JAP89521.1"/>
    </source>
</evidence>
<feature type="compositionally biased region" description="Basic and acidic residues" evidence="1">
    <location>
        <begin position="317"/>
        <end position="337"/>
    </location>
</feature>
<dbReference type="AlphaFoldDB" id="A0A146K1I2"/>
<dbReference type="EMBL" id="GDID01007085">
    <property type="protein sequence ID" value="JAP89521.1"/>
    <property type="molecule type" value="Transcribed_RNA"/>
</dbReference>
<name>A0A146K1I2_9EUKA</name>
<evidence type="ECO:0000256" key="1">
    <source>
        <dbReference type="SAM" id="MobiDB-lite"/>
    </source>
</evidence>
<protein>
    <submittedName>
        <fullName evidence="2">Uncharacterized protein</fullName>
    </submittedName>
</protein>